<accession>A0A2J7PZQ3</accession>
<dbReference type="STRING" id="105785.A0A2J7PZQ3"/>
<dbReference type="PANTHER" id="PTHR39951:SF2">
    <property type="entry name" value="IP05660P"/>
    <property type="match status" value="1"/>
</dbReference>
<evidence type="ECO:0000313" key="2">
    <source>
        <dbReference type="Proteomes" id="UP000235965"/>
    </source>
</evidence>
<dbReference type="AlphaFoldDB" id="A0A2J7PZQ3"/>
<name>A0A2J7PZQ3_9NEOP</name>
<gene>
    <name evidence="1" type="ORF">B7P43_G08434</name>
</gene>
<dbReference type="InParanoid" id="A0A2J7PZQ3"/>
<dbReference type="PANTHER" id="PTHR39951">
    <property type="entry name" value="FI22632P1"/>
    <property type="match status" value="1"/>
</dbReference>
<dbReference type="Proteomes" id="UP000235965">
    <property type="component" value="Unassembled WGS sequence"/>
</dbReference>
<comment type="caution">
    <text evidence="1">The sequence shown here is derived from an EMBL/GenBank/DDBJ whole genome shotgun (WGS) entry which is preliminary data.</text>
</comment>
<protein>
    <submittedName>
        <fullName evidence="1">Uncharacterized protein</fullName>
    </submittedName>
</protein>
<evidence type="ECO:0000313" key="1">
    <source>
        <dbReference type="EMBL" id="PNF21815.1"/>
    </source>
</evidence>
<sequence>MIVLVMVSPLPLWGGIIRQLIRENLAGSAENFQVVSWKFDPDVADRRSAEFERKHGVRGQKLIARLGQGEDGYQEERRLRQIERDVQAGYPHANDPL</sequence>
<proteinExistence type="predicted"/>
<reference evidence="1 2" key="1">
    <citation type="submission" date="2017-12" db="EMBL/GenBank/DDBJ databases">
        <title>Hemimetabolous genomes reveal molecular basis of termite eusociality.</title>
        <authorList>
            <person name="Harrison M.C."/>
            <person name="Jongepier E."/>
            <person name="Robertson H.M."/>
            <person name="Arning N."/>
            <person name="Bitard-Feildel T."/>
            <person name="Chao H."/>
            <person name="Childers C.P."/>
            <person name="Dinh H."/>
            <person name="Doddapaneni H."/>
            <person name="Dugan S."/>
            <person name="Gowin J."/>
            <person name="Greiner C."/>
            <person name="Han Y."/>
            <person name="Hu H."/>
            <person name="Hughes D.S.T."/>
            <person name="Huylmans A.-K."/>
            <person name="Kemena C."/>
            <person name="Kremer L.P.M."/>
            <person name="Lee S.L."/>
            <person name="Lopez-Ezquerra A."/>
            <person name="Mallet L."/>
            <person name="Monroy-Kuhn J.M."/>
            <person name="Moser A."/>
            <person name="Murali S.C."/>
            <person name="Muzny D.M."/>
            <person name="Otani S."/>
            <person name="Piulachs M.-D."/>
            <person name="Poelchau M."/>
            <person name="Qu J."/>
            <person name="Schaub F."/>
            <person name="Wada-Katsumata A."/>
            <person name="Worley K.C."/>
            <person name="Xie Q."/>
            <person name="Ylla G."/>
            <person name="Poulsen M."/>
            <person name="Gibbs R.A."/>
            <person name="Schal C."/>
            <person name="Richards S."/>
            <person name="Belles X."/>
            <person name="Korb J."/>
            <person name="Bornberg-Bauer E."/>
        </authorList>
    </citation>
    <scope>NUCLEOTIDE SEQUENCE [LARGE SCALE GENOMIC DNA]</scope>
    <source>
        <tissue evidence="1">Whole body</tissue>
    </source>
</reference>
<dbReference type="EMBL" id="NEVH01020333">
    <property type="protein sequence ID" value="PNF21815.1"/>
    <property type="molecule type" value="Genomic_DNA"/>
</dbReference>
<keyword evidence="2" id="KW-1185">Reference proteome</keyword>
<organism evidence="1 2">
    <name type="scientific">Cryptotermes secundus</name>
    <dbReference type="NCBI Taxonomy" id="105785"/>
    <lineage>
        <taxon>Eukaryota</taxon>
        <taxon>Metazoa</taxon>
        <taxon>Ecdysozoa</taxon>
        <taxon>Arthropoda</taxon>
        <taxon>Hexapoda</taxon>
        <taxon>Insecta</taxon>
        <taxon>Pterygota</taxon>
        <taxon>Neoptera</taxon>
        <taxon>Polyneoptera</taxon>
        <taxon>Dictyoptera</taxon>
        <taxon>Blattodea</taxon>
        <taxon>Blattoidea</taxon>
        <taxon>Termitoidae</taxon>
        <taxon>Kalotermitidae</taxon>
        <taxon>Cryptotermitinae</taxon>
        <taxon>Cryptotermes</taxon>
    </lineage>
</organism>
<dbReference type="OrthoDB" id="7677333at2759"/>